<proteinExistence type="predicted"/>
<sequence>MTSSLQSLLRTSMTSQPSSSTDTPLSLTEWAQSRINSLYELHSTSESAEEPESTGAGTKFSSIFAPNAVIYHNHSQISVEEFQKEISQAFGAVGSNVEWKECVESPESKENSQAGIVAGFLHVTRTLKFRIRASPAKNNTFICISAKIEEDPTFDADEHGDHRRITQLFHTSVSKAAPVHFHTVKAQEDSS</sequence>
<name>A0A8H5GD43_9AGAR</name>
<feature type="compositionally biased region" description="Polar residues" evidence="1">
    <location>
        <begin position="1"/>
        <end position="10"/>
    </location>
</feature>
<dbReference type="AlphaFoldDB" id="A0A8H5GD43"/>
<reference evidence="2 3" key="1">
    <citation type="journal article" date="2020" name="ISME J.">
        <title>Uncovering the hidden diversity of litter-decomposition mechanisms in mushroom-forming fungi.</title>
        <authorList>
            <person name="Floudas D."/>
            <person name="Bentzer J."/>
            <person name="Ahren D."/>
            <person name="Johansson T."/>
            <person name="Persson P."/>
            <person name="Tunlid A."/>
        </authorList>
    </citation>
    <scope>NUCLEOTIDE SEQUENCE [LARGE SCALE GENOMIC DNA]</scope>
    <source>
        <strain evidence="2 3">CBS 291.85</strain>
    </source>
</reference>
<evidence type="ECO:0000313" key="2">
    <source>
        <dbReference type="EMBL" id="KAF5362762.1"/>
    </source>
</evidence>
<evidence type="ECO:0000313" key="3">
    <source>
        <dbReference type="Proteomes" id="UP000559256"/>
    </source>
</evidence>
<keyword evidence="3" id="KW-1185">Reference proteome</keyword>
<dbReference type="EMBL" id="JAACJM010000037">
    <property type="protein sequence ID" value="KAF5362762.1"/>
    <property type="molecule type" value="Genomic_DNA"/>
</dbReference>
<evidence type="ECO:0000256" key="1">
    <source>
        <dbReference type="SAM" id="MobiDB-lite"/>
    </source>
</evidence>
<dbReference type="OrthoDB" id="3197409at2759"/>
<comment type="caution">
    <text evidence="2">The sequence shown here is derived from an EMBL/GenBank/DDBJ whole genome shotgun (WGS) entry which is preliminary data.</text>
</comment>
<protein>
    <submittedName>
        <fullName evidence="2">Uncharacterized protein</fullName>
    </submittedName>
</protein>
<gene>
    <name evidence="2" type="ORF">D9758_011730</name>
</gene>
<feature type="compositionally biased region" description="Low complexity" evidence="1">
    <location>
        <begin position="11"/>
        <end position="25"/>
    </location>
</feature>
<dbReference type="Proteomes" id="UP000559256">
    <property type="component" value="Unassembled WGS sequence"/>
</dbReference>
<organism evidence="2 3">
    <name type="scientific">Tetrapyrgos nigripes</name>
    <dbReference type="NCBI Taxonomy" id="182062"/>
    <lineage>
        <taxon>Eukaryota</taxon>
        <taxon>Fungi</taxon>
        <taxon>Dikarya</taxon>
        <taxon>Basidiomycota</taxon>
        <taxon>Agaricomycotina</taxon>
        <taxon>Agaricomycetes</taxon>
        <taxon>Agaricomycetidae</taxon>
        <taxon>Agaricales</taxon>
        <taxon>Marasmiineae</taxon>
        <taxon>Marasmiaceae</taxon>
        <taxon>Tetrapyrgos</taxon>
    </lineage>
</organism>
<feature type="region of interest" description="Disordered" evidence="1">
    <location>
        <begin position="1"/>
        <end position="25"/>
    </location>
</feature>
<accession>A0A8H5GD43</accession>